<organism evidence="2 3">
    <name type="scientific">Marinifilum flexuosum</name>
    <dbReference type="NCBI Taxonomy" id="1117708"/>
    <lineage>
        <taxon>Bacteria</taxon>
        <taxon>Pseudomonadati</taxon>
        <taxon>Bacteroidota</taxon>
        <taxon>Bacteroidia</taxon>
        <taxon>Marinilabiliales</taxon>
        <taxon>Marinifilaceae</taxon>
    </lineage>
</organism>
<proteinExistence type="predicted"/>
<evidence type="ECO:0000313" key="3">
    <source>
        <dbReference type="Proteomes" id="UP000284531"/>
    </source>
</evidence>
<feature type="signal peptide" evidence="1">
    <location>
        <begin position="1"/>
        <end position="21"/>
    </location>
</feature>
<name>A0A419XB64_9BACT</name>
<feature type="chain" id="PRO_5019531452" evidence="1">
    <location>
        <begin position="22"/>
        <end position="197"/>
    </location>
</feature>
<keyword evidence="3" id="KW-1185">Reference proteome</keyword>
<gene>
    <name evidence="2" type="ORF">BXY64_1848</name>
</gene>
<dbReference type="AlphaFoldDB" id="A0A419XB64"/>
<reference evidence="2 3" key="1">
    <citation type="submission" date="2018-09" db="EMBL/GenBank/DDBJ databases">
        <title>Genomic Encyclopedia of Archaeal and Bacterial Type Strains, Phase II (KMG-II): from individual species to whole genera.</title>
        <authorList>
            <person name="Goeker M."/>
        </authorList>
    </citation>
    <scope>NUCLEOTIDE SEQUENCE [LARGE SCALE GENOMIC DNA]</scope>
    <source>
        <strain evidence="2 3">DSM 21950</strain>
    </source>
</reference>
<protein>
    <submittedName>
        <fullName evidence="2">Uncharacterized protein</fullName>
    </submittedName>
</protein>
<accession>A0A419XB64</accession>
<dbReference type="RefSeq" id="WP_147375955.1">
    <property type="nucleotide sequence ID" value="NZ_RAPQ01000008.1"/>
</dbReference>
<evidence type="ECO:0000313" key="2">
    <source>
        <dbReference type="EMBL" id="RKE04820.1"/>
    </source>
</evidence>
<keyword evidence="1" id="KW-0732">Signal</keyword>
<comment type="caution">
    <text evidence="2">The sequence shown here is derived from an EMBL/GenBank/DDBJ whole genome shotgun (WGS) entry which is preliminary data.</text>
</comment>
<dbReference type="EMBL" id="RAPQ01000008">
    <property type="protein sequence ID" value="RKE04820.1"/>
    <property type="molecule type" value="Genomic_DNA"/>
</dbReference>
<dbReference type="OrthoDB" id="714084at2"/>
<evidence type="ECO:0000256" key="1">
    <source>
        <dbReference type="SAM" id="SignalP"/>
    </source>
</evidence>
<sequence length="197" mass="22974">MKQSILTLLFLSLLFSINSFGQNAKFESVNAMQQSLINDLSSTFRDTSISFVISPLVTQPISFSDLDIPYLVEKYDFCEEQFIKKPIDTLLINSNKYFKLIEQDSLLKYNNLEFEVDTCLKKGIDPFQSPILYYVERYYNKGGICYFYKPVFSQNGSYAIVEYWTHCGFLCGWGELVLMRRIKQKWKIIETIVVSES</sequence>
<dbReference type="Proteomes" id="UP000284531">
    <property type="component" value="Unassembled WGS sequence"/>
</dbReference>